<keyword evidence="2" id="KW-0012">Acyltransferase</keyword>
<accession>A0ABW2NBD9</accession>
<dbReference type="EC" id="2.3.-.-" evidence="2"/>
<dbReference type="GO" id="GO:0016746">
    <property type="term" value="F:acyltransferase activity"/>
    <property type="evidence" value="ECO:0007669"/>
    <property type="project" value="UniProtKB-KW"/>
</dbReference>
<organism evidence="2 3">
    <name type="scientific">Nocardioides astragali</name>
    <dbReference type="NCBI Taxonomy" id="1776736"/>
    <lineage>
        <taxon>Bacteria</taxon>
        <taxon>Bacillati</taxon>
        <taxon>Actinomycetota</taxon>
        <taxon>Actinomycetes</taxon>
        <taxon>Propionibacteriales</taxon>
        <taxon>Nocardioidaceae</taxon>
        <taxon>Nocardioides</taxon>
    </lineage>
</organism>
<feature type="domain" description="N-acetyltransferase" evidence="1">
    <location>
        <begin position="20"/>
        <end position="168"/>
    </location>
</feature>
<dbReference type="PROSITE" id="PS51186">
    <property type="entry name" value="GNAT"/>
    <property type="match status" value="1"/>
</dbReference>
<sequence>MTPGQQAPALDVLTSDGRPARIRAVADTDRDGLLVLHEEMDAETQRLRFFTVSKTAGRHYVDHVLAHDPTTIASLVATVSGDIVGLATAERMSDDTAEVALLVARSERGHGLGTLLLENLAAACRQLGIRRFVADVLPENSRMSQVLRDAGYTIERNIEPGVMTYELSTEASETARRATETRRRLAEARSLERVGLTTALIDPLRMRRCRR</sequence>
<dbReference type="SUPFAM" id="SSF55729">
    <property type="entry name" value="Acyl-CoA N-acyltransferases (Nat)"/>
    <property type="match status" value="1"/>
</dbReference>
<dbReference type="InterPro" id="IPR000182">
    <property type="entry name" value="GNAT_dom"/>
</dbReference>
<name>A0ABW2NBD9_9ACTN</name>
<dbReference type="CDD" id="cd04301">
    <property type="entry name" value="NAT_SF"/>
    <property type="match status" value="1"/>
</dbReference>
<dbReference type="Gene3D" id="3.40.630.30">
    <property type="match status" value="1"/>
</dbReference>
<dbReference type="RefSeq" id="WP_255889352.1">
    <property type="nucleotide sequence ID" value="NZ_JAFMZM010000002.1"/>
</dbReference>
<proteinExistence type="predicted"/>
<reference evidence="3" key="1">
    <citation type="journal article" date="2019" name="Int. J. Syst. Evol. Microbiol.">
        <title>The Global Catalogue of Microorganisms (GCM) 10K type strain sequencing project: providing services to taxonomists for standard genome sequencing and annotation.</title>
        <authorList>
            <consortium name="The Broad Institute Genomics Platform"/>
            <consortium name="The Broad Institute Genome Sequencing Center for Infectious Disease"/>
            <person name="Wu L."/>
            <person name="Ma J."/>
        </authorList>
    </citation>
    <scope>NUCLEOTIDE SEQUENCE [LARGE SCALE GENOMIC DNA]</scope>
    <source>
        <strain evidence="3">FCH27</strain>
    </source>
</reference>
<protein>
    <submittedName>
        <fullName evidence="2">GNAT family N-acetyltransferase</fullName>
        <ecNumber evidence="2">2.3.-.-</ecNumber>
    </submittedName>
</protein>
<comment type="caution">
    <text evidence="2">The sequence shown here is derived from an EMBL/GenBank/DDBJ whole genome shotgun (WGS) entry which is preliminary data.</text>
</comment>
<keyword evidence="3" id="KW-1185">Reference proteome</keyword>
<evidence type="ECO:0000313" key="2">
    <source>
        <dbReference type="EMBL" id="MFC7363302.1"/>
    </source>
</evidence>
<evidence type="ECO:0000313" key="3">
    <source>
        <dbReference type="Proteomes" id="UP001596524"/>
    </source>
</evidence>
<dbReference type="Pfam" id="PF00583">
    <property type="entry name" value="Acetyltransf_1"/>
    <property type="match status" value="1"/>
</dbReference>
<dbReference type="Proteomes" id="UP001596524">
    <property type="component" value="Unassembled WGS sequence"/>
</dbReference>
<keyword evidence="2" id="KW-0808">Transferase</keyword>
<gene>
    <name evidence="2" type="ORF">ACFQO6_23725</name>
</gene>
<evidence type="ECO:0000259" key="1">
    <source>
        <dbReference type="PROSITE" id="PS51186"/>
    </source>
</evidence>
<dbReference type="InterPro" id="IPR016181">
    <property type="entry name" value="Acyl_CoA_acyltransferase"/>
</dbReference>
<dbReference type="EMBL" id="JBHTCH010000030">
    <property type="protein sequence ID" value="MFC7363302.1"/>
    <property type="molecule type" value="Genomic_DNA"/>
</dbReference>